<keyword evidence="6" id="KW-1015">Disulfide bond</keyword>
<comment type="subcellular location">
    <subcellularLocation>
        <location evidence="1">Cell membrane</location>
    </subcellularLocation>
</comment>
<dbReference type="SMART" id="SM00409">
    <property type="entry name" value="IG"/>
    <property type="match status" value="3"/>
</dbReference>
<keyword evidence="5" id="KW-0472">Membrane</keyword>
<dbReference type="SUPFAM" id="SSF48726">
    <property type="entry name" value="Immunoglobulin"/>
    <property type="match status" value="3"/>
</dbReference>
<dbReference type="AlphaFoldDB" id="A0A6A4TI31"/>
<dbReference type="PANTHER" id="PTHR44170:SF14">
    <property type="entry name" value="NEOGENIN"/>
    <property type="match status" value="1"/>
</dbReference>
<dbReference type="InterPro" id="IPR003599">
    <property type="entry name" value="Ig_sub"/>
</dbReference>
<dbReference type="PROSITE" id="PS50835">
    <property type="entry name" value="IG_LIKE"/>
    <property type="match status" value="3"/>
</dbReference>
<keyword evidence="8" id="KW-0393">Immunoglobulin domain</keyword>
<organism evidence="10 11">
    <name type="scientific">Scophthalmus maximus</name>
    <name type="common">Turbot</name>
    <name type="synonym">Psetta maxima</name>
    <dbReference type="NCBI Taxonomy" id="52904"/>
    <lineage>
        <taxon>Eukaryota</taxon>
        <taxon>Metazoa</taxon>
        <taxon>Chordata</taxon>
        <taxon>Craniata</taxon>
        <taxon>Vertebrata</taxon>
        <taxon>Euteleostomi</taxon>
        <taxon>Actinopterygii</taxon>
        <taxon>Neopterygii</taxon>
        <taxon>Teleostei</taxon>
        <taxon>Neoteleostei</taxon>
        <taxon>Acanthomorphata</taxon>
        <taxon>Carangaria</taxon>
        <taxon>Pleuronectiformes</taxon>
        <taxon>Pleuronectoidei</taxon>
        <taxon>Scophthalmidae</taxon>
        <taxon>Scophthalmus</taxon>
    </lineage>
</organism>
<dbReference type="GO" id="GO:0098609">
    <property type="term" value="P:cell-cell adhesion"/>
    <property type="evidence" value="ECO:0007669"/>
    <property type="project" value="TreeGrafter"/>
</dbReference>
<dbReference type="FunFam" id="2.60.40.10:FF:000004">
    <property type="entry name" value="DCC isoform 1"/>
    <property type="match status" value="2"/>
</dbReference>
<evidence type="ECO:0000313" key="11">
    <source>
        <dbReference type="Proteomes" id="UP000438429"/>
    </source>
</evidence>
<keyword evidence="2" id="KW-1003">Cell membrane</keyword>
<comment type="caution">
    <text evidence="10">The sequence shown here is derived from an EMBL/GenBank/DDBJ whole genome shotgun (WGS) entry which is preliminary data.</text>
</comment>
<evidence type="ECO:0000256" key="6">
    <source>
        <dbReference type="ARBA" id="ARBA00023157"/>
    </source>
</evidence>
<evidence type="ECO:0000256" key="8">
    <source>
        <dbReference type="ARBA" id="ARBA00023319"/>
    </source>
</evidence>
<feature type="domain" description="Ig-like" evidence="9">
    <location>
        <begin position="172"/>
        <end position="258"/>
    </location>
</feature>
<protein>
    <recommendedName>
        <fullName evidence="9">Ig-like domain-containing protein</fullName>
    </recommendedName>
</protein>
<dbReference type="CDD" id="cd05723">
    <property type="entry name" value="IgI_4_Neogenin_like"/>
    <property type="match status" value="1"/>
</dbReference>
<evidence type="ECO:0000259" key="9">
    <source>
        <dbReference type="PROSITE" id="PS50835"/>
    </source>
</evidence>
<sequence>MWCNREASIAHSAPTERRDGVHWRKECKVLSWGLDMRDAWQHKCEQERSVKKRRGAMRSREGGASFDAAALNSVCEGPREADCVVHCIPLYASVRAGTVTCAPRRLLSKGVENEAPPTPPSRCRRRTVINGVRIAAPPPTAPQGPRLHLRPCTLLQPVHIRHGHIRDIAWMPRFGSQPAPTTVRLGDSQVMACEVNADLVPFTRWEKDRQPLEPSSRLVQLPSGALAIGNASEADAGLYRCLVENVGSSKSSDEAQLRTLPETGEDRRPEFLVQPAPVTKVLGAGVLLPCVVSGHPAPHVSWMLGDKTLQESDGRLEVLAGGSLQISNLTEEDAGVYTCVADNSNATIEAQAQLTVQVPPQFVKRPANVYAHESMDIVFECEISGSPAPTVKWVKNGDAVIPSDYFKIVKEHNLQVLGLVKSDEGFYQCLAENDAGNIQSSAQLIILDHGMPLDQRHPVVCKPDVFSVTR</sequence>
<feature type="domain" description="Ig-like" evidence="9">
    <location>
        <begin position="269"/>
        <end position="355"/>
    </location>
</feature>
<dbReference type="GO" id="GO:0005886">
    <property type="term" value="C:plasma membrane"/>
    <property type="evidence" value="ECO:0007669"/>
    <property type="project" value="UniProtKB-SubCell"/>
</dbReference>
<dbReference type="Pfam" id="PF07679">
    <property type="entry name" value="I-set"/>
    <property type="match status" value="3"/>
</dbReference>
<dbReference type="PANTHER" id="PTHR44170">
    <property type="entry name" value="PROTEIN SIDEKICK"/>
    <property type="match status" value="1"/>
</dbReference>
<feature type="domain" description="Ig-like" evidence="9">
    <location>
        <begin position="360"/>
        <end position="445"/>
    </location>
</feature>
<dbReference type="InterPro" id="IPR013783">
    <property type="entry name" value="Ig-like_fold"/>
</dbReference>
<keyword evidence="4" id="KW-0677">Repeat</keyword>
<dbReference type="SMART" id="SM00408">
    <property type="entry name" value="IGc2"/>
    <property type="match status" value="3"/>
</dbReference>
<evidence type="ECO:0000313" key="10">
    <source>
        <dbReference type="EMBL" id="KAF0042904.1"/>
    </source>
</evidence>
<dbReference type="Gene3D" id="2.60.40.10">
    <property type="entry name" value="Immunoglobulins"/>
    <property type="match status" value="3"/>
</dbReference>
<evidence type="ECO:0000256" key="2">
    <source>
        <dbReference type="ARBA" id="ARBA00022475"/>
    </source>
</evidence>
<evidence type="ECO:0000256" key="1">
    <source>
        <dbReference type="ARBA" id="ARBA00004236"/>
    </source>
</evidence>
<keyword evidence="3" id="KW-0732">Signal</keyword>
<dbReference type="Proteomes" id="UP000438429">
    <property type="component" value="Unassembled WGS sequence"/>
</dbReference>
<accession>A0A6A4TI31</accession>
<dbReference type="InterPro" id="IPR007110">
    <property type="entry name" value="Ig-like_dom"/>
</dbReference>
<dbReference type="InterPro" id="IPR036179">
    <property type="entry name" value="Ig-like_dom_sf"/>
</dbReference>
<evidence type="ECO:0000256" key="7">
    <source>
        <dbReference type="ARBA" id="ARBA00023180"/>
    </source>
</evidence>
<proteinExistence type="predicted"/>
<dbReference type="InterPro" id="IPR013098">
    <property type="entry name" value="Ig_I-set"/>
</dbReference>
<gene>
    <name evidence="10" type="ORF">F2P81_004241</name>
</gene>
<dbReference type="EMBL" id="VEVO01000004">
    <property type="protein sequence ID" value="KAF0042904.1"/>
    <property type="molecule type" value="Genomic_DNA"/>
</dbReference>
<evidence type="ECO:0000256" key="5">
    <source>
        <dbReference type="ARBA" id="ARBA00023136"/>
    </source>
</evidence>
<evidence type="ECO:0000256" key="3">
    <source>
        <dbReference type="ARBA" id="ARBA00022729"/>
    </source>
</evidence>
<dbReference type="FunFam" id="2.60.40.10:FF:000273">
    <property type="entry name" value="contactin-3 isoform X1"/>
    <property type="match status" value="1"/>
</dbReference>
<name>A0A6A4TI31_SCOMX</name>
<dbReference type="InterPro" id="IPR003598">
    <property type="entry name" value="Ig_sub2"/>
</dbReference>
<reference evidence="10 11" key="1">
    <citation type="submission" date="2019-06" db="EMBL/GenBank/DDBJ databases">
        <title>Draft genomes of female and male turbot (Scophthalmus maximus).</title>
        <authorList>
            <person name="Xu H."/>
            <person name="Xu X.-W."/>
            <person name="Shao C."/>
            <person name="Chen S."/>
        </authorList>
    </citation>
    <scope>NUCLEOTIDE SEQUENCE [LARGE SCALE GENOMIC DNA]</scope>
    <source>
        <strain evidence="10">Ysfricsl-2016a</strain>
        <tissue evidence="10">Blood</tissue>
    </source>
</reference>
<keyword evidence="7" id="KW-0325">Glycoprotein</keyword>
<evidence type="ECO:0000256" key="4">
    <source>
        <dbReference type="ARBA" id="ARBA00022737"/>
    </source>
</evidence>